<feature type="non-terminal residue" evidence="1">
    <location>
        <position position="1"/>
    </location>
</feature>
<accession>H0I2R8</accession>
<evidence type="ECO:0000313" key="1">
    <source>
        <dbReference type="EMBL" id="EHK52767.1"/>
    </source>
</evidence>
<name>H0I2R8_9HYPH</name>
<evidence type="ECO:0000313" key="2">
    <source>
        <dbReference type="Proteomes" id="UP000003250"/>
    </source>
</evidence>
<dbReference type="Proteomes" id="UP000003250">
    <property type="component" value="Unassembled WGS sequence"/>
</dbReference>
<proteinExistence type="predicted"/>
<dbReference type="AlphaFoldDB" id="H0I2R8"/>
<keyword evidence="2" id="KW-1185">Reference proteome</keyword>
<dbReference type="EMBL" id="AHAM01000303">
    <property type="protein sequence ID" value="EHK52767.1"/>
    <property type="molecule type" value="Genomic_DNA"/>
</dbReference>
<sequence>GLVGQRAAPVDLTYLCDAVLLLRFFENAGRVRRAISVIKKRVGAHEDTIREFRISAEGVAVGQPLDEFRGILTGAPVFEGKHSDLLSG</sequence>
<dbReference type="Gene3D" id="3.40.50.300">
    <property type="entry name" value="P-loop containing nucleotide triphosphate hydrolases"/>
    <property type="match status" value="1"/>
</dbReference>
<dbReference type="SUPFAM" id="SSF52540">
    <property type="entry name" value="P-loop containing nucleoside triphosphate hydrolases"/>
    <property type="match status" value="1"/>
</dbReference>
<dbReference type="InterPro" id="IPR051347">
    <property type="entry name" value="Circadian_clock_KaiC-rel"/>
</dbReference>
<dbReference type="InterPro" id="IPR027417">
    <property type="entry name" value="P-loop_NTPase"/>
</dbReference>
<organism evidence="1 2">
    <name type="scientific">Mesorhizobium alhagi CCNWXJ12-2</name>
    <dbReference type="NCBI Taxonomy" id="1107882"/>
    <lineage>
        <taxon>Bacteria</taxon>
        <taxon>Pseudomonadati</taxon>
        <taxon>Pseudomonadota</taxon>
        <taxon>Alphaproteobacteria</taxon>
        <taxon>Hyphomicrobiales</taxon>
        <taxon>Phyllobacteriaceae</taxon>
        <taxon>Allomesorhizobium</taxon>
    </lineage>
</organism>
<dbReference type="PANTHER" id="PTHR42926">
    <property type="match status" value="1"/>
</dbReference>
<gene>
    <name evidence="1" type="ORF">MAXJ12_33869</name>
</gene>
<reference evidence="1 2" key="1">
    <citation type="journal article" date="2012" name="J. Bacteriol.">
        <title>Draft Genome Sequence of Mesorhizobium alhagi CCNWXJ12-2T, a Novel Salt-Resistant Species Isolated from the Desert of Northwestern China.</title>
        <authorList>
            <person name="Zhou M."/>
            <person name="Chen W."/>
            <person name="Chen H."/>
            <person name="Wei G."/>
        </authorList>
    </citation>
    <scope>NUCLEOTIDE SEQUENCE [LARGE SCALE GENOMIC DNA]</scope>
    <source>
        <strain evidence="1 2">CCNWXJ12-2</strain>
    </source>
</reference>
<protein>
    <submittedName>
        <fullName evidence="1">Circadian clock protein kaiC</fullName>
    </submittedName>
</protein>
<dbReference type="PATRIC" id="fig|1107882.3.peg.6543"/>
<dbReference type="PANTHER" id="PTHR42926:SF1">
    <property type="entry name" value="CIRCADIAN CLOCK OSCILLATOR PROTEIN KAIC 1"/>
    <property type="match status" value="1"/>
</dbReference>